<dbReference type="EC" id="4.2.1.96" evidence="3"/>
<dbReference type="GO" id="GO:0006729">
    <property type="term" value="P:tetrahydrobiopterin biosynthetic process"/>
    <property type="evidence" value="ECO:0007669"/>
    <property type="project" value="InterPro"/>
</dbReference>
<sequence>MKKTVNQVKIVLEHFPSFMGTVLNEFQIEDALAKLPGWASGDDSISKTFRFSSFPEAIGFIAEMAFACEKANHHPELSNVYSTVTIRLCTHDAGNKVTVKDVDLAGEIEKLAKKRDC</sequence>
<name>A0A382SGR8_9ZZZZ</name>
<dbReference type="NCBIfam" id="NF002017">
    <property type="entry name" value="PRK00823.1-2"/>
    <property type="match status" value="1"/>
</dbReference>
<evidence type="ECO:0000256" key="2">
    <source>
        <dbReference type="ARBA" id="ARBA00006472"/>
    </source>
</evidence>
<proteinExistence type="inferred from homology"/>
<dbReference type="PANTHER" id="PTHR12599:SF0">
    <property type="entry name" value="PTERIN-4-ALPHA-CARBINOLAMINE DEHYDRATASE"/>
    <property type="match status" value="1"/>
</dbReference>
<evidence type="ECO:0000256" key="3">
    <source>
        <dbReference type="ARBA" id="ARBA00013252"/>
    </source>
</evidence>
<dbReference type="GO" id="GO:0008124">
    <property type="term" value="F:4-alpha-hydroxytetrahydrobiopterin dehydratase activity"/>
    <property type="evidence" value="ECO:0007669"/>
    <property type="project" value="UniProtKB-EC"/>
</dbReference>
<keyword evidence="4" id="KW-0456">Lyase</keyword>
<dbReference type="HAMAP" id="MF_00434">
    <property type="entry name" value="Pterin_4_alpha"/>
    <property type="match status" value="1"/>
</dbReference>
<gene>
    <name evidence="5" type="ORF">METZ01_LOCUS360955</name>
</gene>
<dbReference type="AlphaFoldDB" id="A0A382SGR8"/>
<evidence type="ECO:0000313" key="5">
    <source>
        <dbReference type="EMBL" id="SVD08101.1"/>
    </source>
</evidence>
<dbReference type="Pfam" id="PF01329">
    <property type="entry name" value="Pterin_4a"/>
    <property type="match status" value="1"/>
</dbReference>
<comment type="similarity">
    <text evidence="2">Belongs to the pterin-4-alpha-carbinolamine dehydratase family.</text>
</comment>
<dbReference type="Gene3D" id="3.30.1360.20">
    <property type="entry name" value="Transcriptional coactivator/pterin dehydratase"/>
    <property type="match status" value="1"/>
</dbReference>
<dbReference type="InterPro" id="IPR036428">
    <property type="entry name" value="PCD_sf"/>
</dbReference>
<evidence type="ECO:0000256" key="4">
    <source>
        <dbReference type="ARBA" id="ARBA00023239"/>
    </source>
</evidence>
<feature type="non-terminal residue" evidence="5">
    <location>
        <position position="117"/>
    </location>
</feature>
<dbReference type="SUPFAM" id="SSF55248">
    <property type="entry name" value="PCD-like"/>
    <property type="match status" value="1"/>
</dbReference>
<evidence type="ECO:0000256" key="1">
    <source>
        <dbReference type="ARBA" id="ARBA00001554"/>
    </source>
</evidence>
<accession>A0A382SGR8</accession>
<organism evidence="5">
    <name type="scientific">marine metagenome</name>
    <dbReference type="NCBI Taxonomy" id="408172"/>
    <lineage>
        <taxon>unclassified sequences</taxon>
        <taxon>metagenomes</taxon>
        <taxon>ecological metagenomes</taxon>
    </lineage>
</organism>
<reference evidence="5" key="1">
    <citation type="submission" date="2018-05" db="EMBL/GenBank/DDBJ databases">
        <authorList>
            <person name="Lanie J.A."/>
            <person name="Ng W.-L."/>
            <person name="Kazmierczak K.M."/>
            <person name="Andrzejewski T.M."/>
            <person name="Davidsen T.M."/>
            <person name="Wayne K.J."/>
            <person name="Tettelin H."/>
            <person name="Glass J.I."/>
            <person name="Rusch D."/>
            <person name="Podicherti R."/>
            <person name="Tsui H.-C.T."/>
            <person name="Winkler M.E."/>
        </authorList>
    </citation>
    <scope>NUCLEOTIDE SEQUENCE</scope>
</reference>
<dbReference type="PANTHER" id="PTHR12599">
    <property type="entry name" value="PTERIN-4-ALPHA-CARBINOLAMINE DEHYDRATASE"/>
    <property type="match status" value="1"/>
</dbReference>
<dbReference type="EMBL" id="UINC01128383">
    <property type="protein sequence ID" value="SVD08101.1"/>
    <property type="molecule type" value="Genomic_DNA"/>
</dbReference>
<protein>
    <recommendedName>
        <fullName evidence="3">4a-hydroxytetrahydrobiopterin dehydratase</fullName>
        <ecNumber evidence="3">4.2.1.96</ecNumber>
    </recommendedName>
</protein>
<dbReference type="InterPro" id="IPR001533">
    <property type="entry name" value="Pterin_deHydtase"/>
</dbReference>
<comment type="catalytic activity">
    <reaction evidence="1">
        <text>(4aS,6R)-4a-hydroxy-L-erythro-5,6,7,8-tetrahydrobiopterin = (6R)-L-erythro-6,7-dihydrobiopterin + H2O</text>
        <dbReference type="Rhea" id="RHEA:11920"/>
        <dbReference type="ChEBI" id="CHEBI:15377"/>
        <dbReference type="ChEBI" id="CHEBI:15642"/>
        <dbReference type="ChEBI" id="CHEBI:43120"/>
        <dbReference type="EC" id="4.2.1.96"/>
    </reaction>
</comment>